<protein>
    <submittedName>
        <fullName evidence="1">Uncharacterized protein</fullName>
    </submittedName>
</protein>
<dbReference type="EMBL" id="BARV01012856">
    <property type="protein sequence ID" value="GAI08763.1"/>
    <property type="molecule type" value="Genomic_DNA"/>
</dbReference>
<name>X1KPZ9_9ZZZZ</name>
<accession>X1KPZ9</accession>
<comment type="caution">
    <text evidence="1">The sequence shown here is derived from an EMBL/GenBank/DDBJ whole genome shotgun (WGS) entry which is preliminary data.</text>
</comment>
<dbReference type="AlphaFoldDB" id="X1KPZ9"/>
<gene>
    <name evidence="1" type="ORF">S06H3_23587</name>
</gene>
<evidence type="ECO:0000313" key="1">
    <source>
        <dbReference type="EMBL" id="GAI08763.1"/>
    </source>
</evidence>
<sequence>MDISEHTINALGKIVTGDETIDNLTYDLYNLTQEEIKIVEQGC</sequence>
<reference evidence="1" key="1">
    <citation type="journal article" date="2014" name="Front. Microbiol.">
        <title>High frequency of phylogenetically diverse reductive dehalogenase-homologous genes in deep subseafloor sedimentary metagenomes.</title>
        <authorList>
            <person name="Kawai M."/>
            <person name="Futagami T."/>
            <person name="Toyoda A."/>
            <person name="Takaki Y."/>
            <person name="Nishi S."/>
            <person name="Hori S."/>
            <person name="Arai W."/>
            <person name="Tsubouchi T."/>
            <person name="Morono Y."/>
            <person name="Uchiyama I."/>
            <person name="Ito T."/>
            <person name="Fujiyama A."/>
            <person name="Inagaki F."/>
            <person name="Takami H."/>
        </authorList>
    </citation>
    <scope>NUCLEOTIDE SEQUENCE</scope>
    <source>
        <strain evidence="1">Expedition CK06-06</strain>
    </source>
</reference>
<proteinExistence type="predicted"/>
<organism evidence="1">
    <name type="scientific">marine sediment metagenome</name>
    <dbReference type="NCBI Taxonomy" id="412755"/>
    <lineage>
        <taxon>unclassified sequences</taxon>
        <taxon>metagenomes</taxon>
        <taxon>ecological metagenomes</taxon>
    </lineage>
</organism>